<dbReference type="Proteomes" id="UP000887580">
    <property type="component" value="Unplaced"/>
</dbReference>
<protein>
    <submittedName>
        <fullName evidence="2">ABC transmembrane type-1 domain-containing protein</fullName>
    </submittedName>
</protein>
<reference evidence="2" key="1">
    <citation type="submission" date="2022-11" db="UniProtKB">
        <authorList>
            <consortium name="WormBaseParasite"/>
        </authorList>
    </citation>
    <scope>IDENTIFICATION</scope>
</reference>
<accession>A0AC35G867</accession>
<name>A0AC35G867_9BILA</name>
<proteinExistence type="predicted"/>
<dbReference type="WBParaSite" id="PS1159_v2.g2648.t1">
    <property type="protein sequence ID" value="PS1159_v2.g2648.t1"/>
    <property type="gene ID" value="PS1159_v2.g2648"/>
</dbReference>
<organism evidence="1 2">
    <name type="scientific">Panagrolaimus sp. PS1159</name>
    <dbReference type="NCBI Taxonomy" id="55785"/>
    <lineage>
        <taxon>Eukaryota</taxon>
        <taxon>Metazoa</taxon>
        <taxon>Ecdysozoa</taxon>
        <taxon>Nematoda</taxon>
        <taxon>Chromadorea</taxon>
        <taxon>Rhabditida</taxon>
        <taxon>Tylenchina</taxon>
        <taxon>Panagrolaimomorpha</taxon>
        <taxon>Panagrolaimoidea</taxon>
        <taxon>Panagrolaimidae</taxon>
        <taxon>Panagrolaimus</taxon>
    </lineage>
</organism>
<sequence length="363" mass="40377">EVREVLAQLEKLDPVKTRELQRQISQSVERLSPSPSPGPLSPARRTETARKSIENFEKESLLNNSNANHTANATKKIDDGFGTNEKSKLIEKEGMETGKVKLSVYMTYLKAIGWKVSLLFLVIYIVSSILGVFSNLYLADWSDHAAAIQKGENGSAGSHVRLGIYTALGLGQAFSVCIASILMALGMVIASRILHEAMLTNILRSPMSFFDVTPLGRILNRFGKDVEGLDAAIPRSLMSFVRTAIASLEIIAVIAFATPMFIICFVILAIIYMFILRFYVSTSRQLKRLESTTRSPIYSHFQESIQGASSIRAYHCTENFLLESQNRVDYNMLSYYPSIVANRWLAVRLELVGNLIVLLSALL</sequence>
<evidence type="ECO:0000313" key="1">
    <source>
        <dbReference type="Proteomes" id="UP000887580"/>
    </source>
</evidence>
<evidence type="ECO:0000313" key="2">
    <source>
        <dbReference type="WBParaSite" id="PS1159_v2.g2648.t1"/>
    </source>
</evidence>